<comment type="caution">
    <text evidence="2">The sequence shown here is derived from an EMBL/GenBank/DDBJ whole genome shotgun (WGS) entry which is preliminary data.</text>
</comment>
<proteinExistence type="predicted"/>
<dbReference type="OrthoDB" id="5365332at2"/>
<organism evidence="2 3">
    <name type="scientific">Cryobacterium glaciale</name>
    <dbReference type="NCBI Taxonomy" id="1259145"/>
    <lineage>
        <taxon>Bacteria</taxon>
        <taxon>Bacillati</taxon>
        <taxon>Actinomycetota</taxon>
        <taxon>Actinomycetes</taxon>
        <taxon>Micrococcales</taxon>
        <taxon>Microbacteriaceae</taxon>
        <taxon>Cryobacterium</taxon>
    </lineage>
</organism>
<dbReference type="InterPro" id="IPR024442">
    <property type="entry name" value="Transposase_Zn_ribbon"/>
</dbReference>
<gene>
    <name evidence="2" type="ORF">E3O06_11125</name>
</gene>
<dbReference type="RefSeq" id="WP_134503462.1">
    <property type="nucleotide sequence ID" value="NZ_SOEY01000022.1"/>
</dbReference>
<accession>A0A4R8UTX0</accession>
<protein>
    <submittedName>
        <fullName evidence="2">IS1595 family transposase</fullName>
    </submittedName>
</protein>
<evidence type="ECO:0000313" key="2">
    <source>
        <dbReference type="EMBL" id="TFB71930.1"/>
    </source>
</evidence>
<dbReference type="Proteomes" id="UP000298173">
    <property type="component" value="Unassembled WGS sequence"/>
</dbReference>
<dbReference type="AlphaFoldDB" id="A0A4R8UTX0"/>
<evidence type="ECO:0000259" key="1">
    <source>
        <dbReference type="Pfam" id="PF12760"/>
    </source>
</evidence>
<dbReference type="Pfam" id="PF12760">
    <property type="entry name" value="Zn_ribbon_IS1595"/>
    <property type="match status" value="1"/>
</dbReference>
<name>A0A4R8UTX0_9MICO</name>
<evidence type="ECO:0000313" key="3">
    <source>
        <dbReference type="Proteomes" id="UP000298173"/>
    </source>
</evidence>
<reference evidence="2 3" key="1">
    <citation type="submission" date="2019-03" db="EMBL/GenBank/DDBJ databases">
        <title>Genomics of glacier-inhabiting Cryobacterium strains.</title>
        <authorList>
            <person name="Liu Q."/>
            <person name="Xin Y.-H."/>
        </authorList>
    </citation>
    <scope>NUCLEOTIDE SEQUENCE [LARGE SCALE GENOMIC DNA]</scope>
    <source>
        <strain evidence="2 3">HLT2-23</strain>
    </source>
</reference>
<keyword evidence="3" id="KW-1185">Reference proteome</keyword>
<sequence>MHSWFDEDWKCLDYLDWLRWPDGFVCPHCSSLTGWRLPDSRWKCGGCNRRVS</sequence>
<dbReference type="EMBL" id="SOEY01000022">
    <property type="protein sequence ID" value="TFB71930.1"/>
    <property type="molecule type" value="Genomic_DNA"/>
</dbReference>
<feature type="domain" description="Transposase zinc-ribbon" evidence="1">
    <location>
        <begin position="8"/>
        <end position="49"/>
    </location>
</feature>